<feature type="transmembrane region" description="Helical" evidence="7">
    <location>
        <begin position="7"/>
        <end position="33"/>
    </location>
</feature>
<dbReference type="InterPro" id="IPR010290">
    <property type="entry name" value="TM_effector"/>
</dbReference>
<dbReference type="Pfam" id="PF05977">
    <property type="entry name" value="MFS_3"/>
    <property type="match status" value="1"/>
</dbReference>
<evidence type="ECO:0000256" key="1">
    <source>
        <dbReference type="ARBA" id="ARBA00004651"/>
    </source>
</evidence>
<dbReference type="Proteomes" id="UP001597368">
    <property type="component" value="Unassembled WGS sequence"/>
</dbReference>
<dbReference type="Gene3D" id="1.20.1250.20">
    <property type="entry name" value="MFS general substrate transporter like domains"/>
    <property type="match status" value="1"/>
</dbReference>
<protein>
    <submittedName>
        <fullName evidence="9">MFS transporter</fullName>
    </submittedName>
</protein>
<dbReference type="CDD" id="cd06173">
    <property type="entry name" value="MFS_MefA_like"/>
    <property type="match status" value="1"/>
</dbReference>
<feature type="domain" description="Major facilitator superfamily (MFS) profile" evidence="8">
    <location>
        <begin position="169"/>
        <end position="399"/>
    </location>
</feature>
<keyword evidence="6 7" id="KW-0472">Membrane</keyword>
<organism evidence="9 10">
    <name type="scientific">Nonomuraea mangrovi</name>
    <dbReference type="NCBI Taxonomy" id="2316207"/>
    <lineage>
        <taxon>Bacteria</taxon>
        <taxon>Bacillati</taxon>
        <taxon>Actinomycetota</taxon>
        <taxon>Actinomycetes</taxon>
        <taxon>Streptosporangiales</taxon>
        <taxon>Streptosporangiaceae</taxon>
        <taxon>Nonomuraea</taxon>
    </lineage>
</organism>
<evidence type="ECO:0000259" key="8">
    <source>
        <dbReference type="PROSITE" id="PS50850"/>
    </source>
</evidence>
<evidence type="ECO:0000256" key="2">
    <source>
        <dbReference type="ARBA" id="ARBA00022448"/>
    </source>
</evidence>
<name>A0ABW4T7B3_9ACTN</name>
<evidence type="ECO:0000256" key="3">
    <source>
        <dbReference type="ARBA" id="ARBA00022475"/>
    </source>
</evidence>
<evidence type="ECO:0000313" key="9">
    <source>
        <dbReference type="EMBL" id="MFD1937611.1"/>
    </source>
</evidence>
<sequence length="399" mass="41157">MGRSFRYLLASTTSSNLADGVLLTGAPLLAITLTRDPTLVSLAGVATTLPWLLLALHAGAIADRSDRRRIMVITAFVRALALACTAAAVAMDAMNLPLLLAILLVAGACEVFNDTSAQTVLPMTVGKESLGRANGRVVAAQTIGNTFVGAPVAGFLVTLAPMALFGAPALLYAAAGLFLLGMRGVYRPAEVSTAPLRQDIATGLRYLVRNRTVRDLAVAAGVMNTCSSAYLSVFVLWAVGEGSAIGMTASQYGMVMTVLAVGAITGSLLADRLARRFGERSTLVAFWTANSLTLLLPVLFPTVPSVYVTGILLGATSAAGNVLVVSFRQRIIPEELLGRVNSAYRLIGMGGNPLGAALGGLVGSVAGLPVVFVGAVVLCLMAMPVAARALAHRPEPVAV</sequence>
<dbReference type="PROSITE" id="PS50850">
    <property type="entry name" value="MFS"/>
    <property type="match status" value="1"/>
</dbReference>
<reference evidence="10" key="1">
    <citation type="journal article" date="2019" name="Int. J. Syst. Evol. Microbiol.">
        <title>The Global Catalogue of Microorganisms (GCM) 10K type strain sequencing project: providing services to taxonomists for standard genome sequencing and annotation.</title>
        <authorList>
            <consortium name="The Broad Institute Genomics Platform"/>
            <consortium name="The Broad Institute Genome Sequencing Center for Infectious Disease"/>
            <person name="Wu L."/>
            <person name="Ma J."/>
        </authorList>
    </citation>
    <scope>NUCLEOTIDE SEQUENCE [LARGE SCALE GENOMIC DNA]</scope>
    <source>
        <strain evidence="10">ICMP 6774ER</strain>
    </source>
</reference>
<evidence type="ECO:0000256" key="7">
    <source>
        <dbReference type="SAM" id="Phobius"/>
    </source>
</evidence>
<keyword evidence="2" id="KW-0813">Transport</keyword>
<dbReference type="EMBL" id="JBHUFV010000061">
    <property type="protein sequence ID" value="MFD1937611.1"/>
    <property type="molecule type" value="Genomic_DNA"/>
</dbReference>
<feature type="transmembrane region" description="Helical" evidence="7">
    <location>
        <begin position="216"/>
        <end position="239"/>
    </location>
</feature>
<comment type="subcellular location">
    <subcellularLocation>
        <location evidence="1">Cell membrane</location>
        <topology evidence="1">Multi-pass membrane protein</topology>
    </subcellularLocation>
</comment>
<feature type="transmembrane region" description="Helical" evidence="7">
    <location>
        <begin position="163"/>
        <end position="182"/>
    </location>
</feature>
<proteinExistence type="predicted"/>
<dbReference type="PANTHER" id="PTHR23513">
    <property type="entry name" value="INTEGRAL MEMBRANE EFFLUX PROTEIN-RELATED"/>
    <property type="match status" value="1"/>
</dbReference>
<feature type="transmembrane region" description="Helical" evidence="7">
    <location>
        <begin position="251"/>
        <end position="270"/>
    </location>
</feature>
<dbReference type="SUPFAM" id="SSF103473">
    <property type="entry name" value="MFS general substrate transporter"/>
    <property type="match status" value="1"/>
</dbReference>
<accession>A0ABW4T7B3</accession>
<keyword evidence="4 7" id="KW-0812">Transmembrane</keyword>
<feature type="transmembrane region" description="Helical" evidence="7">
    <location>
        <begin position="70"/>
        <end position="90"/>
    </location>
</feature>
<dbReference type="InterPro" id="IPR020846">
    <property type="entry name" value="MFS_dom"/>
</dbReference>
<dbReference type="RefSeq" id="WP_379578953.1">
    <property type="nucleotide sequence ID" value="NZ_JBHUFV010000061.1"/>
</dbReference>
<dbReference type="PANTHER" id="PTHR23513:SF6">
    <property type="entry name" value="MAJOR FACILITATOR SUPERFAMILY ASSOCIATED DOMAIN-CONTAINING PROTEIN"/>
    <property type="match status" value="1"/>
</dbReference>
<keyword evidence="5 7" id="KW-1133">Transmembrane helix</keyword>
<evidence type="ECO:0000256" key="5">
    <source>
        <dbReference type="ARBA" id="ARBA00022989"/>
    </source>
</evidence>
<gene>
    <name evidence="9" type="ORF">ACFSKW_39700</name>
</gene>
<keyword evidence="3" id="KW-1003">Cell membrane</keyword>
<comment type="caution">
    <text evidence="9">The sequence shown here is derived from an EMBL/GenBank/DDBJ whole genome shotgun (WGS) entry which is preliminary data.</text>
</comment>
<keyword evidence="10" id="KW-1185">Reference proteome</keyword>
<evidence type="ECO:0000256" key="4">
    <source>
        <dbReference type="ARBA" id="ARBA00022692"/>
    </source>
</evidence>
<evidence type="ECO:0000313" key="10">
    <source>
        <dbReference type="Proteomes" id="UP001597368"/>
    </source>
</evidence>
<evidence type="ECO:0000256" key="6">
    <source>
        <dbReference type="ARBA" id="ARBA00023136"/>
    </source>
</evidence>
<feature type="transmembrane region" description="Helical" evidence="7">
    <location>
        <begin position="39"/>
        <end position="58"/>
    </location>
</feature>
<dbReference type="InterPro" id="IPR036259">
    <property type="entry name" value="MFS_trans_sf"/>
</dbReference>